<dbReference type="EMBL" id="JBIGHV010000001">
    <property type="protein sequence ID" value="MFG6428397.1"/>
    <property type="molecule type" value="Genomic_DNA"/>
</dbReference>
<proteinExistence type="predicted"/>
<dbReference type="InterPro" id="IPR013424">
    <property type="entry name" value="Ice-binding_C"/>
</dbReference>
<keyword evidence="1" id="KW-0732">Signal</keyword>
<gene>
    <name evidence="2" type="ORF">ACG00Y_00640</name>
</gene>
<keyword evidence="3" id="KW-1185">Reference proteome</keyword>
<evidence type="ECO:0000313" key="3">
    <source>
        <dbReference type="Proteomes" id="UP001606210"/>
    </source>
</evidence>
<organism evidence="2 3">
    <name type="scientific">Pelomonas parva</name>
    <dbReference type="NCBI Taxonomy" id="3299032"/>
    <lineage>
        <taxon>Bacteria</taxon>
        <taxon>Pseudomonadati</taxon>
        <taxon>Pseudomonadota</taxon>
        <taxon>Betaproteobacteria</taxon>
        <taxon>Burkholderiales</taxon>
        <taxon>Sphaerotilaceae</taxon>
        <taxon>Roseateles</taxon>
    </lineage>
</organism>
<dbReference type="NCBIfam" id="TIGR02595">
    <property type="entry name" value="PEP_CTERM"/>
    <property type="match status" value="1"/>
</dbReference>
<protein>
    <submittedName>
        <fullName evidence="2">PEP-CTERM sorting domain-containing protein</fullName>
    </submittedName>
</protein>
<sequence length="197" mass="20145">MTPHLTARLGAISLALLMASAAARADEPLVLTGSATGAVVGSTEATLTLTFETASALSLIAVNFQFSWDGAGLIFNRNGSTFLGTALPDLVAMGGLGEGETEEGNTFGSYGLSSFLSLPLNLAAGTQTLTLKFDGLSAGSFPVKTDLIQLIDDQGIVFTSTELSTPITVSAVPEPEPALLLLAGLACLGWLGRRRAA</sequence>
<comment type="caution">
    <text evidence="2">The sequence shown here is derived from an EMBL/GenBank/DDBJ whole genome shotgun (WGS) entry which is preliminary data.</text>
</comment>
<feature type="signal peptide" evidence="1">
    <location>
        <begin position="1"/>
        <end position="25"/>
    </location>
</feature>
<evidence type="ECO:0000313" key="2">
    <source>
        <dbReference type="EMBL" id="MFG6428397.1"/>
    </source>
</evidence>
<dbReference type="Proteomes" id="UP001606210">
    <property type="component" value="Unassembled WGS sequence"/>
</dbReference>
<reference evidence="2 3" key="1">
    <citation type="submission" date="2024-08" db="EMBL/GenBank/DDBJ databases">
        <authorList>
            <person name="Lu H."/>
        </authorList>
    </citation>
    <scope>NUCLEOTIDE SEQUENCE [LARGE SCALE GENOMIC DNA]</scope>
    <source>
        <strain evidence="2 3">LYH14W</strain>
    </source>
</reference>
<accession>A0ABW7EZD2</accession>
<feature type="chain" id="PRO_5046834560" evidence="1">
    <location>
        <begin position="26"/>
        <end position="197"/>
    </location>
</feature>
<dbReference type="RefSeq" id="WP_394475327.1">
    <property type="nucleotide sequence ID" value="NZ_JBIGHV010000001.1"/>
</dbReference>
<name>A0ABW7EZD2_9BURK</name>
<evidence type="ECO:0000256" key="1">
    <source>
        <dbReference type="SAM" id="SignalP"/>
    </source>
</evidence>